<sequence>MQKFVKMFWLIILIELVIHETYVHAAPIPQYYQNGEYGRDLSNQLDQRYNGGMNRNPFYEGYVRPITHSLWHGGAGIAQSIDNGRKYMGSYFTGKNPNYHNPHNEFNRARINYNRIGEDRPGYHRGFNNGQRYMNNPYNNGMNPSYNNNFQQQRFRPNNYGMNQNYPNSQNGYGFYSGNNPAYRNFRNFQYGQNPNGNQYGRVYNDRYPGYQRNQN</sequence>
<evidence type="ECO:0000313" key="4">
    <source>
        <dbReference type="WBParaSite" id="PDA_v2.g29100.t1"/>
    </source>
</evidence>
<evidence type="ECO:0000313" key="3">
    <source>
        <dbReference type="Proteomes" id="UP000887578"/>
    </source>
</evidence>
<keyword evidence="3" id="KW-1185">Reference proteome</keyword>
<dbReference type="AlphaFoldDB" id="A0A914QBZ1"/>
<keyword evidence="2" id="KW-0732">Signal</keyword>
<accession>A0A914QBZ1</accession>
<evidence type="ECO:0000256" key="1">
    <source>
        <dbReference type="SAM" id="MobiDB-lite"/>
    </source>
</evidence>
<organism evidence="3 4">
    <name type="scientific">Panagrolaimus davidi</name>
    <dbReference type="NCBI Taxonomy" id="227884"/>
    <lineage>
        <taxon>Eukaryota</taxon>
        <taxon>Metazoa</taxon>
        <taxon>Ecdysozoa</taxon>
        <taxon>Nematoda</taxon>
        <taxon>Chromadorea</taxon>
        <taxon>Rhabditida</taxon>
        <taxon>Tylenchina</taxon>
        <taxon>Panagrolaimomorpha</taxon>
        <taxon>Panagrolaimoidea</taxon>
        <taxon>Panagrolaimidae</taxon>
        <taxon>Panagrolaimus</taxon>
    </lineage>
</organism>
<feature type="region of interest" description="Disordered" evidence="1">
    <location>
        <begin position="193"/>
        <end position="216"/>
    </location>
</feature>
<feature type="signal peptide" evidence="2">
    <location>
        <begin position="1"/>
        <end position="25"/>
    </location>
</feature>
<dbReference type="Proteomes" id="UP000887578">
    <property type="component" value="Unplaced"/>
</dbReference>
<protein>
    <submittedName>
        <fullName evidence="4">Uncharacterized protein</fullName>
    </submittedName>
</protein>
<evidence type="ECO:0000256" key="2">
    <source>
        <dbReference type="SAM" id="SignalP"/>
    </source>
</evidence>
<proteinExistence type="predicted"/>
<dbReference type="WBParaSite" id="PDA_v2.g29100.t1">
    <property type="protein sequence ID" value="PDA_v2.g29100.t1"/>
    <property type="gene ID" value="PDA_v2.g29100"/>
</dbReference>
<feature type="chain" id="PRO_5037425482" evidence="2">
    <location>
        <begin position="26"/>
        <end position="216"/>
    </location>
</feature>
<name>A0A914QBZ1_9BILA</name>
<reference evidence="4" key="1">
    <citation type="submission" date="2022-11" db="UniProtKB">
        <authorList>
            <consortium name="WormBaseParasite"/>
        </authorList>
    </citation>
    <scope>IDENTIFICATION</scope>
</reference>